<comment type="cofactor">
    <cofactor evidence="1">
        <name>FAD</name>
        <dbReference type="ChEBI" id="CHEBI:57692"/>
    </cofactor>
</comment>
<dbReference type="EMBL" id="JACIEC010000001">
    <property type="protein sequence ID" value="MBB4142042.1"/>
    <property type="molecule type" value="Genomic_DNA"/>
</dbReference>
<name>A0A7W6LF16_9HYPH</name>
<protein>
    <submittedName>
        <fullName evidence="7">Salicylate hydroxylase</fullName>
        <ecNumber evidence="7">1.14.13.1</ecNumber>
    </submittedName>
</protein>
<dbReference type="GO" id="GO:0071949">
    <property type="term" value="F:FAD binding"/>
    <property type="evidence" value="ECO:0007669"/>
    <property type="project" value="InterPro"/>
</dbReference>
<evidence type="ECO:0000256" key="5">
    <source>
        <dbReference type="ARBA" id="ARBA00023033"/>
    </source>
</evidence>
<keyword evidence="3" id="KW-0274">FAD</keyword>
<dbReference type="InterPro" id="IPR036188">
    <property type="entry name" value="FAD/NAD-bd_sf"/>
</dbReference>
<dbReference type="RefSeq" id="WP_165135821.1">
    <property type="nucleotide sequence ID" value="NZ_CP049250.1"/>
</dbReference>
<evidence type="ECO:0000313" key="7">
    <source>
        <dbReference type="EMBL" id="MBB4142042.1"/>
    </source>
</evidence>
<dbReference type="Pfam" id="PF01494">
    <property type="entry name" value="FAD_binding_3"/>
    <property type="match status" value="1"/>
</dbReference>
<dbReference type="PANTHER" id="PTHR13789">
    <property type="entry name" value="MONOOXYGENASE"/>
    <property type="match status" value="1"/>
</dbReference>
<organism evidence="7 8">
    <name type="scientific">Rhizobium rhizoryzae</name>
    <dbReference type="NCBI Taxonomy" id="451876"/>
    <lineage>
        <taxon>Bacteria</taxon>
        <taxon>Pseudomonadati</taxon>
        <taxon>Pseudomonadota</taxon>
        <taxon>Alphaproteobacteria</taxon>
        <taxon>Hyphomicrobiales</taxon>
        <taxon>Rhizobiaceae</taxon>
        <taxon>Rhizobium/Agrobacterium group</taxon>
        <taxon>Rhizobium</taxon>
    </lineage>
</organism>
<gene>
    <name evidence="7" type="ORF">GGQ72_000541</name>
</gene>
<dbReference type="InterPro" id="IPR050493">
    <property type="entry name" value="FAD-dep_Monooxygenase_BioMet"/>
</dbReference>
<dbReference type="GO" id="GO:0018658">
    <property type="term" value="F:salicylate 1-monooxygenase activity"/>
    <property type="evidence" value="ECO:0007669"/>
    <property type="project" value="UniProtKB-EC"/>
</dbReference>
<sequence>MTIKTAAIIGAGMAGLTAALALARRGVQVHVLEQAPYLAEVGAGLQISPNASRILDRLGVLSALEKVWTEPERVSLNSGKSLKLLGQVPVGQSARQRWKAPYGVLHRSTLQNALRDACNAQENCTIYLGKRIDGATARQMSDMIGANADLIIGADGVWSAVRETIDKSPEPDFSGNIAWRFTIPFSEAPDFLDNRSVQAFLGRSAHAVCYPLQEVRQFNIVAIAAGVSPGHTWNAHSTPDQKKLLLAEFKGWHPAFRQLLKTAEDPRFWPLYQLGAGAWTDHVSKVLIGDAAHAMMPFAAQGAAMAIEDAWELAQTVTTLPLASALSQFESVRQRRAAKVKARGNFNRFVYHAGGPIRLGRDLVLSLRPPQSLAADLDWLYGYGA</sequence>
<evidence type="ECO:0000259" key="6">
    <source>
        <dbReference type="Pfam" id="PF01494"/>
    </source>
</evidence>
<evidence type="ECO:0000256" key="1">
    <source>
        <dbReference type="ARBA" id="ARBA00001974"/>
    </source>
</evidence>
<feature type="domain" description="FAD-binding" evidence="6">
    <location>
        <begin position="6"/>
        <end position="338"/>
    </location>
</feature>
<evidence type="ECO:0000313" key="8">
    <source>
        <dbReference type="Proteomes" id="UP000519897"/>
    </source>
</evidence>
<dbReference type="InterPro" id="IPR002938">
    <property type="entry name" value="FAD-bd"/>
</dbReference>
<dbReference type="Gene3D" id="3.50.50.60">
    <property type="entry name" value="FAD/NAD(P)-binding domain"/>
    <property type="match status" value="1"/>
</dbReference>
<keyword evidence="5" id="KW-0503">Monooxygenase</keyword>
<dbReference type="SUPFAM" id="SSF51905">
    <property type="entry name" value="FAD/NAD(P)-binding domain"/>
    <property type="match status" value="1"/>
</dbReference>
<accession>A0A7W6LF16</accession>
<keyword evidence="8" id="KW-1185">Reference proteome</keyword>
<comment type="caution">
    <text evidence="7">The sequence shown here is derived from an EMBL/GenBank/DDBJ whole genome shotgun (WGS) entry which is preliminary data.</text>
</comment>
<dbReference type="EC" id="1.14.13.1" evidence="7"/>
<evidence type="ECO:0000256" key="2">
    <source>
        <dbReference type="ARBA" id="ARBA00022630"/>
    </source>
</evidence>
<dbReference type="AlphaFoldDB" id="A0A7W6LF16"/>
<keyword evidence="2" id="KW-0285">Flavoprotein</keyword>
<dbReference type="PRINTS" id="PR00420">
    <property type="entry name" value="RNGMNOXGNASE"/>
</dbReference>
<dbReference type="SUPFAM" id="SSF54373">
    <property type="entry name" value="FAD-linked reductases, C-terminal domain"/>
    <property type="match status" value="1"/>
</dbReference>
<proteinExistence type="predicted"/>
<dbReference type="Proteomes" id="UP000519897">
    <property type="component" value="Unassembled WGS sequence"/>
</dbReference>
<evidence type="ECO:0000256" key="3">
    <source>
        <dbReference type="ARBA" id="ARBA00022827"/>
    </source>
</evidence>
<dbReference type="PANTHER" id="PTHR13789:SF318">
    <property type="entry name" value="GERANYLGERANYL DIPHOSPHATE REDUCTASE"/>
    <property type="match status" value="1"/>
</dbReference>
<keyword evidence="4 7" id="KW-0560">Oxidoreductase</keyword>
<reference evidence="7 8" key="1">
    <citation type="submission" date="2020-08" db="EMBL/GenBank/DDBJ databases">
        <title>Genomic Encyclopedia of Type Strains, Phase IV (KMG-IV): sequencing the most valuable type-strain genomes for metagenomic binning, comparative biology and taxonomic classification.</title>
        <authorList>
            <person name="Goeker M."/>
        </authorList>
    </citation>
    <scope>NUCLEOTIDE SEQUENCE [LARGE SCALE GENOMIC DNA]</scope>
    <source>
        <strain evidence="7 8">DSM 29514</strain>
    </source>
</reference>
<evidence type="ECO:0000256" key="4">
    <source>
        <dbReference type="ARBA" id="ARBA00023002"/>
    </source>
</evidence>